<proteinExistence type="predicted"/>
<evidence type="ECO:0000259" key="2">
    <source>
        <dbReference type="PROSITE" id="PS51788"/>
    </source>
</evidence>
<dbReference type="FunFam" id="2.170.150.20:FF:000010">
    <property type="entry name" value="Protein yippee-like"/>
    <property type="match status" value="1"/>
</dbReference>
<gene>
    <name evidence="3" type="ORF">CAMP_LOCUS18126</name>
</gene>
<comment type="caution">
    <text evidence="3">The sequence shown here is derived from an EMBL/GenBank/DDBJ whole genome shotgun (WGS) entry which is preliminary data.</text>
</comment>
<dbReference type="CDD" id="cd15777">
    <property type="entry name" value="CRBN_C_like"/>
    <property type="match status" value="1"/>
</dbReference>
<protein>
    <recommendedName>
        <fullName evidence="2">CULT domain-containing protein</fullName>
    </recommendedName>
</protein>
<dbReference type="Proteomes" id="UP001152747">
    <property type="component" value="Unassembled WGS sequence"/>
</dbReference>
<reference evidence="3" key="1">
    <citation type="submission" date="2022-11" db="EMBL/GenBank/DDBJ databases">
        <authorList>
            <person name="Kikuchi T."/>
        </authorList>
    </citation>
    <scope>NUCLEOTIDE SEQUENCE</scope>
    <source>
        <strain evidence="3">PS1010</strain>
    </source>
</reference>
<organism evidence="3 4">
    <name type="scientific">Caenorhabditis angaria</name>
    <dbReference type="NCBI Taxonomy" id="860376"/>
    <lineage>
        <taxon>Eukaryota</taxon>
        <taxon>Metazoa</taxon>
        <taxon>Ecdysozoa</taxon>
        <taxon>Nematoda</taxon>
        <taxon>Chromadorea</taxon>
        <taxon>Rhabditida</taxon>
        <taxon>Rhabditina</taxon>
        <taxon>Rhabditomorpha</taxon>
        <taxon>Rhabditoidea</taxon>
        <taxon>Rhabditidae</taxon>
        <taxon>Peloderinae</taxon>
        <taxon>Caenorhabditis</taxon>
    </lineage>
</organism>
<evidence type="ECO:0000313" key="4">
    <source>
        <dbReference type="Proteomes" id="UP001152747"/>
    </source>
</evidence>
<dbReference type="InterPro" id="IPR034750">
    <property type="entry name" value="CULT"/>
</dbReference>
<dbReference type="PROSITE" id="PS51788">
    <property type="entry name" value="CULT"/>
    <property type="match status" value="1"/>
</dbReference>
<sequence>MHVSIVFLFVSTFIEVQSRHLGELICRQCGLSITRQSELINATGVDEEQLKYKYEFPLVGKNTSVHVLKNPAGEQFHVFGAKTANLKFHGPAQLEATWYPGMQWTICLCKSCGAHMGWYFQPKTPFTQKDQKSFIGIVLDNVISADYSDTLTRTPL</sequence>
<dbReference type="EMBL" id="CANHGI010000006">
    <property type="protein sequence ID" value="CAI5455489.1"/>
    <property type="molecule type" value="Genomic_DNA"/>
</dbReference>
<feature type="domain" description="CULT" evidence="2">
    <location>
        <begin position="21"/>
        <end position="146"/>
    </location>
</feature>
<evidence type="ECO:0000256" key="1">
    <source>
        <dbReference type="SAM" id="SignalP"/>
    </source>
</evidence>
<keyword evidence="1" id="KW-0732">Signal</keyword>
<name>A0A9P1J5U6_9PELO</name>
<keyword evidence="4" id="KW-1185">Reference proteome</keyword>
<dbReference type="OrthoDB" id="5778218at2759"/>
<feature type="chain" id="PRO_5040350608" description="CULT domain-containing protein" evidence="1">
    <location>
        <begin position="19"/>
        <end position="156"/>
    </location>
</feature>
<dbReference type="AlphaFoldDB" id="A0A9P1J5U6"/>
<feature type="signal peptide" evidence="1">
    <location>
        <begin position="1"/>
        <end position="18"/>
    </location>
</feature>
<accession>A0A9P1J5U6</accession>
<dbReference type="Gene3D" id="2.170.150.20">
    <property type="entry name" value="Peptide methionine sulfoxide reductase"/>
    <property type="match status" value="1"/>
</dbReference>
<evidence type="ECO:0000313" key="3">
    <source>
        <dbReference type="EMBL" id="CAI5455489.1"/>
    </source>
</evidence>